<evidence type="ECO:0000313" key="5">
    <source>
        <dbReference type="Proteomes" id="UP001152049"/>
    </source>
</evidence>
<evidence type="ECO:0008006" key="6">
    <source>
        <dbReference type="Google" id="ProtNLM"/>
    </source>
</evidence>
<evidence type="ECO:0000313" key="4">
    <source>
        <dbReference type="EMBL" id="KAJ4265403.1"/>
    </source>
</evidence>
<dbReference type="EMBL" id="JAOQAZ010000006">
    <property type="protein sequence ID" value="KAJ4265403.1"/>
    <property type="molecule type" value="Genomic_DNA"/>
</dbReference>
<dbReference type="OrthoDB" id="185373at2759"/>
<feature type="region of interest" description="Disordered" evidence="3">
    <location>
        <begin position="66"/>
        <end position="160"/>
    </location>
</feature>
<dbReference type="Pfam" id="PF12854">
    <property type="entry name" value="PPR_1"/>
    <property type="match status" value="1"/>
</dbReference>
<evidence type="ECO:0000256" key="3">
    <source>
        <dbReference type="SAM" id="MobiDB-lite"/>
    </source>
</evidence>
<feature type="coiled-coil region" evidence="2">
    <location>
        <begin position="791"/>
        <end position="818"/>
    </location>
</feature>
<accession>A0A9W8S738</accession>
<dbReference type="PANTHER" id="PTHR47938:SF35">
    <property type="entry name" value="PENTATRICOPEPTIDE REPEAT-CONTAINING PROTEIN 4, MITOCHONDRIAL-RELATED"/>
    <property type="match status" value="1"/>
</dbReference>
<organism evidence="4 5">
    <name type="scientific">Fusarium torreyae</name>
    <dbReference type="NCBI Taxonomy" id="1237075"/>
    <lineage>
        <taxon>Eukaryota</taxon>
        <taxon>Fungi</taxon>
        <taxon>Dikarya</taxon>
        <taxon>Ascomycota</taxon>
        <taxon>Pezizomycotina</taxon>
        <taxon>Sordariomycetes</taxon>
        <taxon>Hypocreomycetidae</taxon>
        <taxon>Hypocreales</taxon>
        <taxon>Nectriaceae</taxon>
        <taxon>Fusarium</taxon>
    </lineage>
</organism>
<dbReference type="Proteomes" id="UP001152049">
    <property type="component" value="Unassembled WGS sequence"/>
</dbReference>
<feature type="repeat" description="PPR" evidence="1">
    <location>
        <begin position="746"/>
        <end position="780"/>
    </location>
</feature>
<dbReference type="PANTHER" id="PTHR47938">
    <property type="entry name" value="RESPIRATORY COMPLEX I CHAPERONE (CIA84), PUTATIVE (AFU_ORTHOLOGUE AFUA_2G06020)-RELATED"/>
    <property type="match status" value="1"/>
</dbReference>
<dbReference type="InterPro" id="IPR002885">
    <property type="entry name" value="PPR_rpt"/>
</dbReference>
<evidence type="ECO:0000256" key="2">
    <source>
        <dbReference type="SAM" id="Coils"/>
    </source>
</evidence>
<keyword evidence="2" id="KW-0175">Coiled coil</keyword>
<gene>
    <name evidence="4" type="ORF">NW762_004691</name>
</gene>
<dbReference type="AlphaFoldDB" id="A0A9W8S738"/>
<reference evidence="4" key="1">
    <citation type="submission" date="2022-09" db="EMBL/GenBank/DDBJ databases">
        <title>Fusarium specimens isolated from Avocado Roots.</title>
        <authorList>
            <person name="Stajich J."/>
            <person name="Roper C."/>
            <person name="Heimlech-Rivalta G."/>
        </authorList>
    </citation>
    <scope>NUCLEOTIDE SEQUENCE</scope>
    <source>
        <strain evidence="4">CF00136</strain>
    </source>
</reference>
<comment type="caution">
    <text evidence="4">The sequence shown here is derived from an EMBL/GenBank/DDBJ whole genome shotgun (WGS) entry which is preliminary data.</text>
</comment>
<dbReference type="Gene3D" id="1.25.40.10">
    <property type="entry name" value="Tetratricopeptide repeat domain"/>
    <property type="match status" value="2"/>
</dbReference>
<feature type="repeat" description="PPR" evidence="1">
    <location>
        <begin position="711"/>
        <end position="745"/>
    </location>
</feature>
<sequence>MPAALMFRACTRLESSVTAQAWTRRATFLSLRLNNTSNRSIFTRSYHLEAQPSFPEGRPQILAQLRPRNASPNPSDVHTAEPPQDSQKTSSLERERRRLQHSSEGHDEKRESGLGRRRSPRRDSQVDRFHQRRPHRDTEYTRKAAEKRLKAKEQQKKEKIKYDQSRYLRRQYSGSELVSVRHKFHFWKRKLDMVADLKNPSSWPWQEDGKWLFELDSVSDMEKAWRNLDIETRKNKWPTTMLSTLNLRPEKAVQVLEATLDPLPPGYAISDVAHFCIDNLKLDDIKVMRDRVTKADEVLELFAKLVEDVPPGHVPFRQHTLGHLAKKLPVEQTAEMYQILRRSGVKLHQNTLLFYASKLASSNAHKEKAFEILRGITEEGHDLNSPAVASVITTLLHTRATADAWSNSEDTFLPQRAMEYFLERGFSPNLVSFTALVESLCLQGDIAEAVRLPLLLAENGAELDTRCYTTVFRGAKNSLQASNIKLALDVARAAKVPYVDVLNNTLHSIFYFAEMECRERKLSPPWVLPVFGQMLRIYAKKFDLEPLQWLLPDTLPLILGQDNADGPEKFRSGPRREWEFRSTIIPVVDEFFESNDAPRQKPNTQTLAIMLRAYIKSLYRPYDLMSFYSFFKSRLEESGPGRNWAQELVKEQGALIHDTIILVMLERRGLLRPALQVFGDMLRDSLSTRAKEEGKEVAGLSGDSPVHPAPNMFTFSILIRGLFMRKEKMLAEQVLQAMREHNLAPNDVTWNTLAKGYASMQNLSQTVGTLQDLEAAGYKPDMYTFKAFAKLKDQTKALEMMEKIIDENKKRLEESQSQ</sequence>
<keyword evidence="5" id="KW-1185">Reference proteome</keyword>
<proteinExistence type="predicted"/>
<feature type="compositionally biased region" description="Basic and acidic residues" evidence="3">
    <location>
        <begin position="91"/>
        <end position="114"/>
    </location>
</feature>
<name>A0A9W8S738_9HYPO</name>
<dbReference type="PROSITE" id="PS51375">
    <property type="entry name" value="PPR"/>
    <property type="match status" value="2"/>
</dbReference>
<dbReference type="Pfam" id="PF13041">
    <property type="entry name" value="PPR_2"/>
    <property type="match status" value="1"/>
</dbReference>
<dbReference type="GO" id="GO:0003729">
    <property type="term" value="F:mRNA binding"/>
    <property type="evidence" value="ECO:0007669"/>
    <property type="project" value="TreeGrafter"/>
</dbReference>
<evidence type="ECO:0000256" key="1">
    <source>
        <dbReference type="PROSITE-ProRule" id="PRU00708"/>
    </source>
</evidence>
<dbReference type="InterPro" id="IPR011990">
    <property type="entry name" value="TPR-like_helical_dom_sf"/>
</dbReference>
<feature type="compositionally biased region" description="Basic and acidic residues" evidence="3">
    <location>
        <begin position="136"/>
        <end position="160"/>
    </location>
</feature>
<protein>
    <recommendedName>
        <fullName evidence="6">Pentatricopeptide repeat protein</fullName>
    </recommendedName>
</protein>